<keyword evidence="2 3" id="KW-0812">Transmembrane</keyword>
<evidence type="ECO:0000313" key="3">
    <source>
        <dbReference type="EMBL" id="UOL48946.1"/>
    </source>
</evidence>
<name>A0A8T9KLZ3_9MONO</name>
<evidence type="ECO:0000256" key="1">
    <source>
        <dbReference type="SAM" id="MobiDB-lite"/>
    </source>
</evidence>
<dbReference type="Proteomes" id="UP001256059">
    <property type="component" value="Segment"/>
</dbReference>
<reference evidence="3" key="1">
    <citation type="submission" date="2021-12" db="EMBL/GenBank/DDBJ databases">
        <authorList>
            <person name="Tan Z.-Z."/>
            <person name="Pan Y.-F."/>
            <person name="Zhang Y.-Z."/>
        </authorList>
    </citation>
    <scope>NUCLEOTIDE SEQUENCE</scope>
    <source>
        <strain evidence="3">YJB_DaWei</strain>
    </source>
</reference>
<feature type="region of interest" description="Disordered" evidence="1">
    <location>
        <begin position="227"/>
        <end position="255"/>
    </location>
</feature>
<evidence type="ECO:0000256" key="2">
    <source>
        <dbReference type="SAM" id="Phobius"/>
    </source>
</evidence>
<organism evidence="3 4">
    <name type="scientific">Wenzhou Myotis davidii paramyxovirus 1</name>
    <dbReference type="NCBI Taxonomy" id="2928979"/>
    <lineage>
        <taxon>Viruses</taxon>
        <taxon>Riboviria</taxon>
        <taxon>Orthornavirae</taxon>
        <taxon>Negarnaviricota</taxon>
        <taxon>Haploviricotina</taxon>
        <taxon>Monjiviricetes</taxon>
        <taxon>Mononegavirales</taxon>
        <taxon>Paramyxoviridae</taxon>
        <taxon>Orthoparamyxovirinae</taxon>
        <taxon>Parajeilongvirus</taxon>
        <taxon>Parajeilongvirus wenzhouense</taxon>
    </lineage>
</organism>
<protein>
    <submittedName>
        <fullName evidence="3">Transmembrane protein</fullName>
    </submittedName>
</protein>
<evidence type="ECO:0000313" key="4">
    <source>
        <dbReference type="Proteomes" id="UP001256059"/>
    </source>
</evidence>
<keyword evidence="4" id="KW-1185">Reference proteome</keyword>
<proteinExistence type="predicted"/>
<accession>A0A8T9KLZ3</accession>
<sequence length="306" mass="35338">MDGGNSVNFNNTFNFSNSVGQDNPSNRHNHYEPVNIQPNNLGFGNMPRIPSPHHQRYGIYYSSRESSKGSNHICNIVIIILGCLMIAMISTNLWLVITVKSIINDARITAKRPKLPDPIPYGNSHDYTDVLENTMRSIMRDTAYNIPQLIKEHSCSSEFSFRTKAEYDRSFDLDFEMSRDKGQDRNSKQREKINVKIDLKNKTQKDQYKIQDKPSGCDDIYNKRNCQNHPTSTLSPGETTTLIPSHRPRGPPGSRSRFLDITCRDYIEINQRFKCSILDNYYRDVRRIISQVIDPKSLYLPCHKEQ</sequence>
<dbReference type="EMBL" id="OM030335">
    <property type="protein sequence ID" value="UOL48946.1"/>
    <property type="molecule type" value="Viral_cRNA"/>
</dbReference>
<feature type="transmembrane region" description="Helical" evidence="2">
    <location>
        <begin position="73"/>
        <end position="97"/>
    </location>
</feature>
<keyword evidence="2" id="KW-0472">Membrane</keyword>
<keyword evidence="2" id="KW-1133">Transmembrane helix</keyword>
<feature type="compositionally biased region" description="Polar residues" evidence="1">
    <location>
        <begin position="227"/>
        <end position="243"/>
    </location>
</feature>